<dbReference type="EMBL" id="JANHOG010000093">
    <property type="protein sequence ID" value="KAJ3558369.1"/>
    <property type="molecule type" value="Genomic_DNA"/>
</dbReference>
<gene>
    <name evidence="1" type="ORF">NM688_g967</name>
</gene>
<keyword evidence="2" id="KW-1185">Reference proteome</keyword>
<evidence type="ECO:0000313" key="2">
    <source>
        <dbReference type="Proteomes" id="UP001148662"/>
    </source>
</evidence>
<organism evidence="1 2">
    <name type="scientific">Phlebia brevispora</name>
    <dbReference type="NCBI Taxonomy" id="194682"/>
    <lineage>
        <taxon>Eukaryota</taxon>
        <taxon>Fungi</taxon>
        <taxon>Dikarya</taxon>
        <taxon>Basidiomycota</taxon>
        <taxon>Agaricomycotina</taxon>
        <taxon>Agaricomycetes</taxon>
        <taxon>Polyporales</taxon>
        <taxon>Meruliaceae</taxon>
        <taxon>Phlebia</taxon>
    </lineage>
</organism>
<reference evidence="1" key="1">
    <citation type="submission" date="2022-07" db="EMBL/GenBank/DDBJ databases">
        <title>Genome Sequence of Phlebia brevispora.</title>
        <authorList>
            <person name="Buettner E."/>
        </authorList>
    </citation>
    <scope>NUCLEOTIDE SEQUENCE</scope>
    <source>
        <strain evidence="1">MPL23</strain>
    </source>
</reference>
<comment type="caution">
    <text evidence="1">The sequence shown here is derived from an EMBL/GenBank/DDBJ whole genome shotgun (WGS) entry which is preliminary data.</text>
</comment>
<dbReference type="Proteomes" id="UP001148662">
    <property type="component" value="Unassembled WGS sequence"/>
</dbReference>
<sequence length="213" mass="24802">MDTHRNRRDDEDAVDDDELFAQLEADLENNDERTAAEREKGMQEMMRYMEQRKQMADTGHGRYDEIKDEFKVLDATIKEKFCVVHFFHNNFKRCKIMDQHLVRLSQKYFNTRFVRVFAENVPFLVEKLGIKVLPCVICFKKGVTCGRIVGFEELGGQDNFNTSALEAKLSQFGILKQEDDLIPPITYGSTPVVRERIRGQSTINADDDFDFDL</sequence>
<accession>A0ACC1TD23</accession>
<evidence type="ECO:0000313" key="1">
    <source>
        <dbReference type="EMBL" id="KAJ3558369.1"/>
    </source>
</evidence>
<proteinExistence type="predicted"/>
<protein>
    <submittedName>
        <fullName evidence="1">Uncharacterized protein</fullName>
    </submittedName>
</protein>
<name>A0ACC1TD23_9APHY</name>